<feature type="domain" description="Pseudouridine synthase II N-terminal" evidence="6">
    <location>
        <begin position="25"/>
        <end position="171"/>
    </location>
</feature>
<gene>
    <name evidence="5 8" type="primary">truB</name>
    <name evidence="8" type="ORF">H9742_10885</name>
</gene>
<dbReference type="PANTHER" id="PTHR13767:SF2">
    <property type="entry name" value="PSEUDOURIDYLATE SYNTHASE TRUB1"/>
    <property type="match status" value="1"/>
</dbReference>
<comment type="catalytic activity">
    <reaction evidence="1 5">
        <text>uridine(55) in tRNA = pseudouridine(55) in tRNA</text>
        <dbReference type="Rhea" id="RHEA:42532"/>
        <dbReference type="Rhea" id="RHEA-COMP:10101"/>
        <dbReference type="Rhea" id="RHEA-COMP:10102"/>
        <dbReference type="ChEBI" id="CHEBI:65314"/>
        <dbReference type="ChEBI" id="CHEBI:65315"/>
        <dbReference type="EC" id="5.4.99.25"/>
    </reaction>
</comment>
<dbReference type="Proteomes" id="UP000824265">
    <property type="component" value="Unassembled WGS sequence"/>
</dbReference>
<evidence type="ECO:0000259" key="7">
    <source>
        <dbReference type="Pfam" id="PF16198"/>
    </source>
</evidence>
<dbReference type="FunFam" id="3.30.2350.10:FF:000011">
    <property type="entry name" value="tRNA pseudouridine synthase B"/>
    <property type="match status" value="1"/>
</dbReference>
<sequence>MLSGIIVIDKEPGFTSHDVVAKMRGICGQRKIGHTGTLDPMATGVLPVCLGNATKLCDLLTEKDKEYEAQLLLGVTTDTQDVTGRELSRREVSLNEEQVREAVYSFQGEYSQIPPMYSAIKVNGKRLYQLARQGKEVERQARRVTIGKIEILDVSLPLVTIRVLCSKGTYIRTLCADIGEKLGCGGVMKSLTRTRSGSFFLKDAVTLSKLEALRDQNRLEEVLIPPDQVFASNPLLHVLEAYQSLVENGNPVYVEQTREKKAFGPGEWVRIYRSDESFAGIYAYDEQRRQYRPVKMFL</sequence>
<comment type="caution">
    <text evidence="8">The sequence shown here is derived from an EMBL/GenBank/DDBJ whole genome shotgun (WGS) entry which is preliminary data.</text>
</comment>
<organism evidence="8 9">
    <name type="scientific">Candidatus Acetatifactor stercoripullorum</name>
    <dbReference type="NCBI Taxonomy" id="2838414"/>
    <lineage>
        <taxon>Bacteria</taxon>
        <taxon>Bacillati</taxon>
        <taxon>Bacillota</taxon>
        <taxon>Clostridia</taxon>
        <taxon>Lachnospirales</taxon>
        <taxon>Lachnospiraceae</taxon>
        <taxon>Acetatifactor</taxon>
    </lineage>
</organism>
<evidence type="ECO:0000259" key="6">
    <source>
        <dbReference type="Pfam" id="PF01509"/>
    </source>
</evidence>
<dbReference type="EC" id="5.4.99.25" evidence="5"/>
<dbReference type="HAMAP" id="MF_01080">
    <property type="entry name" value="TruB_bact"/>
    <property type="match status" value="1"/>
</dbReference>
<dbReference type="GO" id="GO:0160148">
    <property type="term" value="F:tRNA pseudouridine(55) synthase activity"/>
    <property type="evidence" value="ECO:0007669"/>
    <property type="project" value="UniProtKB-EC"/>
</dbReference>
<feature type="active site" description="Nucleophile" evidence="5">
    <location>
        <position position="39"/>
    </location>
</feature>
<dbReference type="InterPro" id="IPR032819">
    <property type="entry name" value="TruB_C"/>
</dbReference>
<evidence type="ECO:0000256" key="1">
    <source>
        <dbReference type="ARBA" id="ARBA00000385"/>
    </source>
</evidence>
<dbReference type="InterPro" id="IPR020103">
    <property type="entry name" value="PsdUridine_synth_cat_dom_sf"/>
</dbReference>
<reference evidence="8" key="1">
    <citation type="journal article" date="2021" name="PeerJ">
        <title>Extensive microbial diversity within the chicken gut microbiome revealed by metagenomics and culture.</title>
        <authorList>
            <person name="Gilroy R."/>
            <person name="Ravi A."/>
            <person name="Getino M."/>
            <person name="Pursley I."/>
            <person name="Horton D.L."/>
            <person name="Alikhan N.F."/>
            <person name="Baker D."/>
            <person name="Gharbi K."/>
            <person name="Hall N."/>
            <person name="Watson M."/>
            <person name="Adriaenssens E.M."/>
            <person name="Foster-Nyarko E."/>
            <person name="Jarju S."/>
            <person name="Secka A."/>
            <person name="Antonio M."/>
            <person name="Oren A."/>
            <person name="Chaudhuri R.R."/>
            <person name="La Ragione R."/>
            <person name="Hildebrand F."/>
            <person name="Pallen M.J."/>
        </authorList>
    </citation>
    <scope>NUCLEOTIDE SEQUENCE</scope>
    <source>
        <strain evidence="8">CHK195-6426</strain>
    </source>
</reference>
<dbReference type="PANTHER" id="PTHR13767">
    <property type="entry name" value="TRNA-PSEUDOURIDINE SYNTHASE"/>
    <property type="match status" value="1"/>
</dbReference>
<feature type="domain" description="tRNA pseudouridylate synthase B C-terminal" evidence="7">
    <location>
        <begin position="172"/>
        <end position="229"/>
    </location>
</feature>
<dbReference type="Gene3D" id="3.30.2350.10">
    <property type="entry name" value="Pseudouridine synthase"/>
    <property type="match status" value="1"/>
</dbReference>
<comment type="function">
    <text evidence="5">Responsible for synthesis of pseudouridine from uracil-55 in the psi GC loop of transfer RNAs.</text>
</comment>
<dbReference type="CDD" id="cd02573">
    <property type="entry name" value="PseudoU_synth_EcTruB"/>
    <property type="match status" value="1"/>
</dbReference>
<evidence type="ECO:0000313" key="9">
    <source>
        <dbReference type="Proteomes" id="UP000824265"/>
    </source>
</evidence>
<evidence type="ECO:0000256" key="2">
    <source>
        <dbReference type="ARBA" id="ARBA00005642"/>
    </source>
</evidence>
<dbReference type="InterPro" id="IPR002501">
    <property type="entry name" value="PsdUridine_synth_N"/>
</dbReference>
<keyword evidence="4 5" id="KW-0413">Isomerase</keyword>
<evidence type="ECO:0000313" key="8">
    <source>
        <dbReference type="EMBL" id="HIW81999.1"/>
    </source>
</evidence>
<keyword evidence="3 5" id="KW-0819">tRNA processing</keyword>
<reference evidence="8" key="2">
    <citation type="submission" date="2021-04" db="EMBL/GenBank/DDBJ databases">
        <authorList>
            <person name="Gilroy R."/>
        </authorList>
    </citation>
    <scope>NUCLEOTIDE SEQUENCE</scope>
    <source>
        <strain evidence="8">CHK195-6426</strain>
    </source>
</reference>
<accession>A0A9D1R6W2</accession>
<dbReference type="EMBL" id="DXGH01000058">
    <property type="protein sequence ID" value="HIW81999.1"/>
    <property type="molecule type" value="Genomic_DNA"/>
</dbReference>
<evidence type="ECO:0000256" key="4">
    <source>
        <dbReference type="ARBA" id="ARBA00023235"/>
    </source>
</evidence>
<dbReference type="AlphaFoldDB" id="A0A9D1R6W2"/>
<dbReference type="SUPFAM" id="SSF55120">
    <property type="entry name" value="Pseudouridine synthase"/>
    <property type="match status" value="1"/>
</dbReference>
<evidence type="ECO:0000256" key="5">
    <source>
        <dbReference type="HAMAP-Rule" id="MF_01080"/>
    </source>
</evidence>
<dbReference type="GO" id="GO:0031119">
    <property type="term" value="P:tRNA pseudouridine synthesis"/>
    <property type="evidence" value="ECO:0007669"/>
    <property type="project" value="UniProtKB-UniRule"/>
</dbReference>
<dbReference type="InterPro" id="IPR014780">
    <property type="entry name" value="tRNA_psdUridine_synth_TruB"/>
</dbReference>
<dbReference type="NCBIfam" id="TIGR00431">
    <property type="entry name" value="TruB"/>
    <property type="match status" value="1"/>
</dbReference>
<dbReference type="GO" id="GO:0003723">
    <property type="term" value="F:RNA binding"/>
    <property type="evidence" value="ECO:0007669"/>
    <property type="project" value="InterPro"/>
</dbReference>
<proteinExistence type="inferred from homology"/>
<dbReference type="Pfam" id="PF01509">
    <property type="entry name" value="TruB_N"/>
    <property type="match status" value="1"/>
</dbReference>
<protein>
    <recommendedName>
        <fullName evidence="5">tRNA pseudouridine synthase B</fullName>
        <ecNumber evidence="5">5.4.99.25</ecNumber>
    </recommendedName>
    <alternativeName>
        <fullName evidence="5">tRNA pseudouridine(55) synthase</fullName>
        <shortName evidence="5">Psi55 synthase</shortName>
    </alternativeName>
    <alternativeName>
        <fullName evidence="5">tRNA pseudouridylate synthase</fullName>
    </alternativeName>
    <alternativeName>
        <fullName evidence="5">tRNA-uridine isomerase</fullName>
    </alternativeName>
</protein>
<name>A0A9D1R6W2_9FIRM</name>
<evidence type="ECO:0000256" key="3">
    <source>
        <dbReference type="ARBA" id="ARBA00022694"/>
    </source>
</evidence>
<comment type="similarity">
    <text evidence="2 5">Belongs to the pseudouridine synthase TruB family. Type 1 subfamily.</text>
</comment>
<dbReference type="Pfam" id="PF16198">
    <property type="entry name" value="TruB_C_2"/>
    <property type="match status" value="1"/>
</dbReference>
<dbReference type="GO" id="GO:1990481">
    <property type="term" value="P:mRNA pseudouridine synthesis"/>
    <property type="evidence" value="ECO:0007669"/>
    <property type="project" value="TreeGrafter"/>
</dbReference>